<dbReference type="GO" id="GO:0061723">
    <property type="term" value="P:glycophagy"/>
    <property type="evidence" value="ECO:0007669"/>
    <property type="project" value="TreeGrafter"/>
</dbReference>
<evidence type="ECO:0000256" key="11">
    <source>
        <dbReference type="ARBA" id="ARBA00024615"/>
    </source>
</evidence>
<feature type="compositionally biased region" description="Basic and acidic residues" evidence="13">
    <location>
        <begin position="611"/>
        <end position="622"/>
    </location>
</feature>
<evidence type="ECO:0000256" key="6">
    <source>
        <dbReference type="ARBA" id="ARBA00022824"/>
    </source>
</evidence>
<dbReference type="InterPro" id="IPR026849">
    <property type="entry name" value="ATG2"/>
</dbReference>
<feature type="compositionally biased region" description="Basic and acidic residues" evidence="13">
    <location>
        <begin position="587"/>
        <end position="602"/>
    </location>
</feature>
<feature type="compositionally biased region" description="Polar residues" evidence="13">
    <location>
        <begin position="386"/>
        <end position="396"/>
    </location>
</feature>
<feature type="region of interest" description="Disordered" evidence="13">
    <location>
        <begin position="2026"/>
        <end position="2064"/>
    </location>
</feature>
<dbReference type="OrthoDB" id="18982at2759"/>
<feature type="region of interest" description="Disordered" evidence="13">
    <location>
        <begin position="1549"/>
        <end position="1576"/>
    </location>
</feature>
<evidence type="ECO:0000313" key="14">
    <source>
        <dbReference type="EMBL" id="KAF2091320.1"/>
    </source>
</evidence>
<feature type="region of interest" description="Disordered" evidence="13">
    <location>
        <begin position="502"/>
        <end position="544"/>
    </location>
</feature>
<dbReference type="GO" id="GO:0034727">
    <property type="term" value="P:piecemeal microautophagy of the nucleus"/>
    <property type="evidence" value="ECO:0007669"/>
    <property type="project" value="TreeGrafter"/>
</dbReference>
<keyword evidence="6" id="KW-0256">Endoplasmic reticulum</keyword>
<feature type="compositionally biased region" description="Polar residues" evidence="13">
    <location>
        <begin position="525"/>
        <end position="544"/>
    </location>
</feature>
<dbReference type="GO" id="GO:0000045">
    <property type="term" value="P:autophagosome assembly"/>
    <property type="evidence" value="ECO:0007669"/>
    <property type="project" value="TreeGrafter"/>
</dbReference>
<feature type="region of interest" description="Disordered" evidence="13">
    <location>
        <begin position="102"/>
        <end position="127"/>
    </location>
</feature>
<feature type="region of interest" description="Disordered" evidence="13">
    <location>
        <begin position="242"/>
        <end position="265"/>
    </location>
</feature>
<keyword evidence="7" id="KW-0072">Autophagy</keyword>
<evidence type="ECO:0000313" key="15">
    <source>
        <dbReference type="Proteomes" id="UP000799776"/>
    </source>
</evidence>
<feature type="compositionally biased region" description="Low complexity" evidence="13">
    <location>
        <begin position="1484"/>
        <end position="1495"/>
    </location>
</feature>
<feature type="compositionally biased region" description="Low complexity" evidence="13">
    <location>
        <begin position="447"/>
        <end position="458"/>
    </location>
</feature>
<feature type="compositionally biased region" description="Low complexity" evidence="13">
    <location>
        <begin position="1711"/>
        <end position="1730"/>
    </location>
</feature>
<dbReference type="GO" id="GO:0043495">
    <property type="term" value="F:protein-membrane adaptor activity"/>
    <property type="evidence" value="ECO:0007669"/>
    <property type="project" value="TreeGrafter"/>
</dbReference>
<dbReference type="Proteomes" id="UP000799776">
    <property type="component" value="Unassembled WGS sequence"/>
</dbReference>
<dbReference type="GO" id="GO:0032266">
    <property type="term" value="F:phosphatidylinositol-3-phosphate binding"/>
    <property type="evidence" value="ECO:0007669"/>
    <property type="project" value="TreeGrafter"/>
</dbReference>
<gene>
    <name evidence="14" type="ORF">K490DRAFT_54210</name>
</gene>
<accession>A0A9P4I230</accession>
<keyword evidence="15" id="KW-1185">Reference proteome</keyword>
<dbReference type="EMBL" id="ML978712">
    <property type="protein sequence ID" value="KAF2091320.1"/>
    <property type="molecule type" value="Genomic_DNA"/>
</dbReference>
<evidence type="ECO:0000256" key="7">
    <source>
        <dbReference type="ARBA" id="ARBA00023006"/>
    </source>
</evidence>
<dbReference type="PANTHER" id="PTHR13190:SF1">
    <property type="entry name" value="AUTOPHAGY-RELATED 2, ISOFORM A"/>
    <property type="match status" value="1"/>
</dbReference>
<feature type="region of interest" description="Disordered" evidence="13">
    <location>
        <begin position="1478"/>
        <end position="1502"/>
    </location>
</feature>
<feature type="region of interest" description="Disordered" evidence="13">
    <location>
        <begin position="290"/>
        <end position="321"/>
    </location>
</feature>
<comment type="catalytic activity">
    <reaction evidence="12">
        <text>a 1,2-diacyl-sn-glycero-3-phosphocholine(in) = a 1,2-diacyl-sn-glycero-3-phosphocholine(out)</text>
        <dbReference type="Rhea" id="RHEA:38571"/>
        <dbReference type="ChEBI" id="CHEBI:57643"/>
    </reaction>
</comment>
<evidence type="ECO:0000256" key="3">
    <source>
        <dbReference type="ARBA" id="ARBA00009714"/>
    </source>
</evidence>
<evidence type="ECO:0000256" key="10">
    <source>
        <dbReference type="ARBA" id="ARBA00024479"/>
    </source>
</evidence>
<evidence type="ECO:0000256" key="9">
    <source>
        <dbReference type="ARBA" id="ARBA00023136"/>
    </source>
</evidence>
<dbReference type="Pfam" id="PF13329">
    <property type="entry name" value="ATG2_CAD"/>
    <property type="match status" value="1"/>
</dbReference>
<keyword evidence="9" id="KW-0472">Membrane</keyword>
<evidence type="ECO:0000256" key="2">
    <source>
        <dbReference type="ARBA" id="ARBA00004623"/>
    </source>
</evidence>
<comment type="catalytic activity">
    <reaction evidence="11">
        <text>a 1,2-diacyl-sn-glycero-3-phosphoethanolamine(in) = a 1,2-diacyl-sn-glycero-3-phosphoethanolamine(out)</text>
        <dbReference type="Rhea" id="RHEA:38895"/>
        <dbReference type="ChEBI" id="CHEBI:64612"/>
    </reaction>
</comment>
<comment type="caution">
    <text evidence="14">The sequence shown here is derived from an EMBL/GenBank/DDBJ whole genome shotgun (WGS) entry which is preliminary data.</text>
</comment>
<feature type="compositionally biased region" description="Basic and acidic residues" evidence="13">
    <location>
        <begin position="364"/>
        <end position="381"/>
    </location>
</feature>
<feature type="region of interest" description="Disordered" evidence="13">
    <location>
        <begin position="564"/>
        <end position="642"/>
    </location>
</feature>
<organism evidence="14 15">
    <name type="scientific">Saccharata proteae CBS 121410</name>
    <dbReference type="NCBI Taxonomy" id="1314787"/>
    <lineage>
        <taxon>Eukaryota</taxon>
        <taxon>Fungi</taxon>
        <taxon>Dikarya</taxon>
        <taxon>Ascomycota</taxon>
        <taxon>Pezizomycotina</taxon>
        <taxon>Dothideomycetes</taxon>
        <taxon>Dothideomycetes incertae sedis</taxon>
        <taxon>Botryosphaeriales</taxon>
        <taxon>Saccharataceae</taxon>
        <taxon>Saccharata</taxon>
    </lineage>
</organism>
<feature type="region of interest" description="Disordered" evidence="13">
    <location>
        <begin position="1705"/>
        <end position="1732"/>
    </location>
</feature>
<name>A0A9P4I230_9PEZI</name>
<comment type="subcellular location">
    <subcellularLocation>
        <location evidence="1">Endoplasmic reticulum membrane</location>
        <topology evidence="1">Peripheral membrane protein</topology>
    </subcellularLocation>
    <subcellularLocation>
        <location evidence="2">Preautophagosomal structure membrane</location>
        <topology evidence="2">Peripheral membrane protein</topology>
    </subcellularLocation>
</comment>
<feature type="compositionally biased region" description="Basic and acidic residues" evidence="13">
    <location>
        <begin position="2038"/>
        <end position="2051"/>
    </location>
</feature>
<feature type="region of interest" description="Disordered" evidence="13">
    <location>
        <begin position="434"/>
        <end position="481"/>
    </location>
</feature>
<comment type="catalytic activity">
    <reaction evidence="10">
        <text>a 1,2-diacyl-sn-glycero-3-phospho-L-serine(in) = a 1,2-diacyl-sn-glycero-3-phospho-L-serine(out)</text>
        <dbReference type="Rhea" id="RHEA:38663"/>
        <dbReference type="ChEBI" id="CHEBI:57262"/>
    </reaction>
</comment>
<protein>
    <recommendedName>
        <fullName evidence="4">Autophagy-related protein 2</fullName>
    </recommendedName>
</protein>
<evidence type="ECO:0000256" key="1">
    <source>
        <dbReference type="ARBA" id="ARBA00004406"/>
    </source>
</evidence>
<evidence type="ECO:0000256" key="5">
    <source>
        <dbReference type="ARBA" id="ARBA00022448"/>
    </source>
</evidence>
<comment type="similarity">
    <text evidence="3">Belongs to the ATG2 family.</text>
</comment>
<keyword evidence="8" id="KW-0445">Lipid transport</keyword>
<feature type="region of interest" description="Disordered" evidence="13">
    <location>
        <begin position="358"/>
        <end position="396"/>
    </location>
</feature>
<evidence type="ECO:0000256" key="8">
    <source>
        <dbReference type="ARBA" id="ARBA00023055"/>
    </source>
</evidence>
<dbReference type="GO" id="GO:0034045">
    <property type="term" value="C:phagophore assembly site membrane"/>
    <property type="evidence" value="ECO:0007669"/>
    <property type="project" value="UniProtKB-SubCell"/>
</dbReference>
<dbReference type="GO" id="GO:0061709">
    <property type="term" value="P:reticulophagy"/>
    <property type="evidence" value="ECO:0007669"/>
    <property type="project" value="TreeGrafter"/>
</dbReference>
<dbReference type="GO" id="GO:0000422">
    <property type="term" value="P:autophagy of mitochondrion"/>
    <property type="evidence" value="ECO:0007669"/>
    <property type="project" value="TreeGrafter"/>
</dbReference>
<reference evidence="14" key="1">
    <citation type="journal article" date="2020" name="Stud. Mycol.">
        <title>101 Dothideomycetes genomes: a test case for predicting lifestyles and emergence of pathogens.</title>
        <authorList>
            <person name="Haridas S."/>
            <person name="Albert R."/>
            <person name="Binder M."/>
            <person name="Bloem J."/>
            <person name="Labutti K."/>
            <person name="Salamov A."/>
            <person name="Andreopoulos B."/>
            <person name="Baker S."/>
            <person name="Barry K."/>
            <person name="Bills G."/>
            <person name="Bluhm B."/>
            <person name="Cannon C."/>
            <person name="Castanera R."/>
            <person name="Culley D."/>
            <person name="Daum C."/>
            <person name="Ezra D."/>
            <person name="Gonzalez J."/>
            <person name="Henrissat B."/>
            <person name="Kuo A."/>
            <person name="Liang C."/>
            <person name="Lipzen A."/>
            <person name="Lutzoni F."/>
            <person name="Magnuson J."/>
            <person name="Mondo S."/>
            <person name="Nolan M."/>
            <person name="Ohm R."/>
            <person name="Pangilinan J."/>
            <person name="Park H.-J."/>
            <person name="Ramirez L."/>
            <person name="Alfaro M."/>
            <person name="Sun H."/>
            <person name="Tritt A."/>
            <person name="Yoshinaga Y."/>
            <person name="Zwiers L.-H."/>
            <person name="Turgeon B."/>
            <person name="Goodwin S."/>
            <person name="Spatafora J."/>
            <person name="Crous P."/>
            <person name="Grigoriev I."/>
        </authorList>
    </citation>
    <scope>NUCLEOTIDE SEQUENCE</scope>
    <source>
        <strain evidence="14">CBS 121410</strain>
    </source>
</reference>
<evidence type="ECO:0000256" key="4">
    <source>
        <dbReference type="ARBA" id="ARBA00018070"/>
    </source>
</evidence>
<feature type="region of interest" description="Disordered" evidence="13">
    <location>
        <begin position="719"/>
        <end position="741"/>
    </location>
</feature>
<evidence type="ECO:0000256" key="12">
    <source>
        <dbReference type="ARBA" id="ARBA00024631"/>
    </source>
</evidence>
<sequence>MASYFLPSSIGSRILRFALSRLDYLDDKAIDLDQLKLSLGSRSVFSFRDVGLRTQKISEFLPPQVVVTKAQVELLRVTIPADIYRSGIKVEVIGVTVQGRVSEPETSAGKERRRTRNPGDAPIPTTEDLAKSFFQEEPIEEKKELEAAINTQSQYLQGSIADRSTLSDDGSEDPDLGTGVAVTLPGIFTNFLNGIRDRLEVSIEGIDVEVDTETPSEDPDNEEPASVSLVFHIGRADIEGVTSGKIDPSYSEEHSTARDADSRDGKRKIRLSNLCSGLLLDEKSMAKSRISSLHSSPSKSASVRSETLNSSSSRNSALEASGLSDLRAGLAANISRPSTSPPSPQSSRHVPIAPNLFESTITTDDDRFADPLESAGTERRRALGSPDSSAEYGQQSVYGDQSYLRYAVDNGMFDSTIDMEESAPEVREDIYAQPPAVLDRSPHARVSFSSRSLPSPQSERTSDRLPPNSPSTQSQPTSGRAATVLATDSLQDTRTQRVEVNVEHTGASRPESPAQLPCRTPSPGPASNTDGDCPSPASSVENELAQSKFFSHEEAESMYMSAMSDTPATHSTHYHVPGGWDDTSESSDEHDRTSMLGSERKSTARAPLDPITEKDDGAETPRPHSRAGYTSEDETDPVSNPRVFKSLVEVDDISLWIPDKIKTPNEATVSPKDSPTMEASRTSKVSFADASVFEEMPGSFSHYAASTAKPMITSTILKESKQKQASLPAESRSASAADHQTRSKAEGIEIAIGNVQVQVDVDMVFLMVRLVQGMTSLFENRKAAGPTTSAKEPESSVGAVLTKCTIEKVNVYLLKELASRTAGERNVDVARFATSEPPQEVFLRLELGKIQTNTSKDHEALLTTLKLSDFVFGFADQPIMSFDSRAGLEETTVDVKRPQGVAVTVSHKTSPSRSEINVSTLPLLILLDVQKLDDTFATYGGFSGVLRISNHIASTCALPPPALKGSNVSKPSSLKNQSAGASKNIVPKVNVRVGGLTFKLKGESCVVVLKTSPVKMVMRGQAHGIHIKHASFAGPYGIEDDVETVTPALNAELNDTRIDFTLAAQESDLSNLLSLITPTQFPYENEDEIMVDTLLSQRRKGSLLRVKIQRDVMLNVSNIHQLQMFQSLTNDLTKLSTVAKFFPDDERPGILAMIDAAQVNVEVIIDDRIGSVSAQADRVRIAHIGLPALVALEVGRLSAHRGESETLIDLVHEASLHEDRIPAVMMRLLGDEIEPTLKVKLFNTLVDYRVSTVMAALGLPKDATTDDLALGVASSISTIKRTPVHDSMSRRSSTVSDGSKKISKPLNLDVVFRDCGIGLNPLKSPAKALIVLTKTHFSGSLAEESIMTAVLDIGKASLLLVDDTKRLLNLEPEDKGKTKDAGLGSEQVGRLHSLGYAYLGTTSKARATVRIIEPDNAMDGTRCLDVEFANDLFVMESCADSTQTLIAILGDLAPPQPPSKAVRFRTKVAPMGDMMASLAGLEKPNSGSPQSSNPGDELRDTSIDNLKLGDVGQSLIVENEGPDGLGFAGSLYDPDNLPGLDAMTEESILRESVRSSRGPHSPKQDTLSAQTSSSAVPEELDLDQDYFGAPSADQTTTQGWSSRKNEYVESSDLAIQRPPLQVRVRDVHFIWNLYDGYDWPHVREKLGQKLEEVQMRAQERRERQFRDEEVEDEIEEDLLFGSVYVALPANRTPEENRDQINAAMRGGGADTASVTSYVTGTSTTSRGTARPKSWARKLRLQRGRHHKVTFELRGVEADVTVFPPQDASEAQNSLEVRVRDLDIVDHVPTSTWRKFVTYDRDAGDRELNKPMIKLECLNVRPVKELAASELIIRVTVLPLRLHVDQDALDFITRFFEFKDDRRPPDSGQSTEPFIQRLEVRTVHLQLDYKPKKVDYAGLRSGHTTEFMNFLTLEGAHITLRHVIVYGVPGFERVHKTLNDLWMPDVQKNQIPSIVAGISLLRGVASVGQGVKNLASVTYQEYQKDGRIVRSAKKGAISFAKTTTTELLRLGGKVSYGAQKFLGGAEDVFSPPETTTARASREPNTWDEHDASRSSSASPTPEPKAISAYADQPIGLRAGLVSARRHLLHDFQTARDAIIAIPGEIMEKGTATGAAGAVLKRAPVVVLRPVTGVVGAGGRVMFGVANALEGAEKAERRVGDKYKSHR</sequence>
<keyword evidence="5" id="KW-0813">Transport</keyword>
<feature type="compositionally biased region" description="Basic and acidic residues" evidence="13">
    <location>
        <begin position="251"/>
        <end position="264"/>
    </location>
</feature>
<dbReference type="GO" id="GO:0005789">
    <property type="term" value="C:endoplasmic reticulum membrane"/>
    <property type="evidence" value="ECO:0007669"/>
    <property type="project" value="UniProtKB-SubCell"/>
</dbReference>
<dbReference type="GO" id="GO:0006869">
    <property type="term" value="P:lipid transport"/>
    <property type="evidence" value="ECO:0007669"/>
    <property type="project" value="UniProtKB-KW"/>
</dbReference>
<dbReference type="GO" id="GO:0061908">
    <property type="term" value="C:phagophore"/>
    <property type="evidence" value="ECO:0007669"/>
    <property type="project" value="TreeGrafter"/>
</dbReference>
<proteinExistence type="inferred from homology"/>
<dbReference type="PANTHER" id="PTHR13190">
    <property type="entry name" value="AUTOPHAGY-RELATED 2, ISOFORM A"/>
    <property type="match status" value="1"/>
</dbReference>
<feature type="compositionally biased region" description="Polar residues" evidence="13">
    <location>
        <begin position="1564"/>
        <end position="1575"/>
    </location>
</feature>
<evidence type="ECO:0000256" key="13">
    <source>
        <dbReference type="SAM" id="MobiDB-lite"/>
    </source>
</evidence>